<evidence type="ECO:0000313" key="1">
    <source>
        <dbReference type="EMBL" id="CAG2245667.1"/>
    </source>
</evidence>
<gene>
    <name evidence="1" type="ORF">MEDL_57647</name>
</gene>
<dbReference type="OrthoDB" id="2897838at2759"/>
<dbReference type="Proteomes" id="UP000683360">
    <property type="component" value="Unassembled WGS sequence"/>
</dbReference>
<name>A0A8S3UWV5_MYTED</name>
<dbReference type="AlphaFoldDB" id="A0A8S3UWV5"/>
<evidence type="ECO:0000313" key="2">
    <source>
        <dbReference type="Proteomes" id="UP000683360"/>
    </source>
</evidence>
<accession>A0A8S3UWV5</accession>
<reference evidence="1" key="1">
    <citation type="submission" date="2021-03" db="EMBL/GenBank/DDBJ databases">
        <authorList>
            <person name="Bekaert M."/>
        </authorList>
    </citation>
    <scope>NUCLEOTIDE SEQUENCE</scope>
</reference>
<keyword evidence="2" id="KW-1185">Reference proteome</keyword>
<dbReference type="EMBL" id="CAJPWZ010002782">
    <property type="protein sequence ID" value="CAG2245667.1"/>
    <property type="molecule type" value="Genomic_DNA"/>
</dbReference>
<comment type="caution">
    <text evidence="1">The sequence shown here is derived from an EMBL/GenBank/DDBJ whole genome shotgun (WGS) entry which is preliminary data.</text>
</comment>
<protein>
    <submittedName>
        <fullName evidence="1">Uncharacterized protein</fullName>
    </submittedName>
</protein>
<organism evidence="1 2">
    <name type="scientific">Mytilus edulis</name>
    <name type="common">Blue mussel</name>
    <dbReference type="NCBI Taxonomy" id="6550"/>
    <lineage>
        <taxon>Eukaryota</taxon>
        <taxon>Metazoa</taxon>
        <taxon>Spiralia</taxon>
        <taxon>Lophotrochozoa</taxon>
        <taxon>Mollusca</taxon>
        <taxon>Bivalvia</taxon>
        <taxon>Autobranchia</taxon>
        <taxon>Pteriomorphia</taxon>
        <taxon>Mytilida</taxon>
        <taxon>Mytiloidea</taxon>
        <taxon>Mytilidae</taxon>
        <taxon>Mytilinae</taxon>
        <taxon>Mytilus</taxon>
    </lineage>
</organism>
<proteinExistence type="predicted"/>
<sequence length="206" mass="23527">MGNNNWRVFQLVGKLVASEPAVQYANLYVKPLKQKKDKALKINIGNYDAIMYLDCEIHKHLIWWINNIEKSSKPIITIEPSMILQSESLKTGWYNWKSTPENGRRQGNIDIDSTNVYDNNHGLQKVLHLIAGQSYILPKKNLLIHPSDPSRQHPLKKMQLAVFPLSGQDLTVLAYQRTLQTFYMTHGEIPQKSNMGVISKMGAILC</sequence>